<gene>
    <name evidence="2" type="ORF">GCM10007167_26820</name>
</gene>
<dbReference type="EMBL" id="BNCF01000020">
    <property type="protein sequence ID" value="GHE43679.1"/>
    <property type="molecule type" value="Genomic_DNA"/>
</dbReference>
<proteinExistence type="predicted"/>
<keyword evidence="3" id="KW-1185">Reference proteome</keyword>
<comment type="caution">
    <text evidence="2">The sequence shown here is derived from an EMBL/GenBank/DDBJ whole genome shotgun (WGS) entry which is preliminary data.</text>
</comment>
<evidence type="ECO:0000259" key="1">
    <source>
        <dbReference type="Pfam" id="PF20410"/>
    </source>
</evidence>
<protein>
    <recommendedName>
        <fullName evidence="1">X-Tfes XVIPCD domain-containing protein</fullName>
    </recommendedName>
</protein>
<reference evidence="2" key="2">
    <citation type="submission" date="2020-09" db="EMBL/GenBank/DDBJ databases">
        <authorList>
            <person name="Sun Q."/>
            <person name="Kim S."/>
        </authorList>
    </citation>
    <scope>NUCLEOTIDE SEQUENCE</scope>
    <source>
        <strain evidence="2">KCTC 32020</strain>
    </source>
</reference>
<organism evidence="2 3">
    <name type="scientific">Vulcaniibacterium thermophilum</name>
    <dbReference type="NCBI Taxonomy" id="1169913"/>
    <lineage>
        <taxon>Bacteria</taxon>
        <taxon>Pseudomonadati</taxon>
        <taxon>Pseudomonadota</taxon>
        <taxon>Gammaproteobacteria</taxon>
        <taxon>Lysobacterales</taxon>
        <taxon>Lysobacteraceae</taxon>
        <taxon>Vulcaniibacterium</taxon>
    </lineage>
</organism>
<dbReference type="AlphaFoldDB" id="A0A919DHN2"/>
<reference evidence="2" key="1">
    <citation type="journal article" date="2014" name="Int. J. Syst. Evol. Microbiol.">
        <title>Complete genome sequence of Corynebacterium casei LMG S-19264T (=DSM 44701T), isolated from a smear-ripened cheese.</title>
        <authorList>
            <consortium name="US DOE Joint Genome Institute (JGI-PGF)"/>
            <person name="Walter F."/>
            <person name="Albersmeier A."/>
            <person name="Kalinowski J."/>
            <person name="Ruckert C."/>
        </authorList>
    </citation>
    <scope>NUCLEOTIDE SEQUENCE</scope>
    <source>
        <strain evidence="2">KCTC 32020</strain>
    </source>
</reference>
<dbReference type="OrthoDB" id="5951742at2"/>
<sequence length="327" mass="35380">MDRYTVTIHIAAPGTLLKDGKRSLPGHMYVVLGDGSSEISLGMAPINGKPIGQARVSKSDVNDYSSSFYERTIEITAEQYAAMRSFGRRALDGEEARFRSYGLLHNSCVDFAWAVLHAGGLHPRFRLGAHGTGWIADPTGRPSLDFDGALKPVDNVEAIRSIPAPFPHSRLNREVQREIPRTANPFHWLLSDAVPAPYRPLCRDCVQGVQRLDAERGRISDAASARLAASVAVLAAQHGLRQVDAVLLSAATADARAGERVFAVQGDPQHPGHLRAWMRTDEAVAVPVDTSVARLQAMRHAAPAPVPDRTPEITPTFAAPRMALTPG</sequence>
<name>A0A919DHN2_9GAMM</name>
<feature type="domain" description="X-Tfes XVIPCD" evidence="1">
    <location>
        <begin position="199"/>
        <end position="297"/>
    </location>
</feature>
<dbReference type="Pfam" id="PF20410">
    <property type="entry name" value="X-Tfes_XVIPCD"/>
    <property type="match status" value="1"/>
</dbReference>
<dbReference type="Proteomes" id="UP000636453">
    <property type="component" value="Unassembled WGS sequence"/>
</dbReference>
<dbReference type="RefSeq" id="WP_146474060.1">
    <property type="nucleotide sequence ID" value="NZ_BNCF01000020.1"/>
</dbReference>
<evidence type="ECO:0000313" key="2">
    <source>
        <dbReference type="EMBL" id="GHE43679.1"/>
    </source>
</evidence>
<evidence type="ECO:0000313" key="3">
    <source>
        <dbReference type="Proteomes" id="UP000636453"/>
    </source>
</evidence>
<accession>A0A919DHN2</accession>
<dbReference type="InterPro" id="IPR046519">
    <property type="entry name" value="X-Tfes_XVIPCD"/>
</dbReference>